<evidence type="ECO:0000313" key="2">
    <source>
        <dbReference type="EMBL" id="MBB3044106.1"/>
    </source>
</evidence>
<dbReference type="AlphaFoldDB" id="A0A7W4VYH8"/>
<dbReference type="InterPro" id="IPR006175">
    <property type="entry name" value="YjgF/YER057c/UK114"/>
</dbReference>
<dbReference type="Gene3D" id="3.30.1330.40">
    <property type="entry name" value="RutC-like"/>
    <property type="match status" value="1"/>
</dbReference>
<organism evidence="2 3">
    <name type="scientific">Nocardioides soli</name>
    <dbReference type="NCBI Taxonomy" id="1036020"/>
    <lineage>
        <taxon>Bacteria</taxon>
        <taxon>Bacillati</taxon>
        <taxon>Actinomycetota</taxon>
        <taxon>Actinomycetes</taxon>
        <taxon>Propionibacteriales</taxon>
        <taxon>Nocardioidaceae</taxon>
        <taxon>Nocardioides</taxon>
    </lineage>
</organism>
<gene>
    <name evidence="2" type="ORF">FHU40_003943</name>
</gene>
<keyword evidence="3" id="KW-1185">Reference proteome</keyword>
<dbReference type="GO" id="GO:0005829">
    <property type="term" value="C:cytosol"/>
    <property type="evidence" value="ECO:0007669"/>
    <property type="project" value="TreeGrafter"/>
</dbReference>
<evidence type="ECO:0000313" key="3">
    <source>
        <dbReference type="Proteomes" id="UP000589626"/>
    </source>
</evidence>
<dbReference type="Pfam" id="PF01042">
    <property type="entry name" value="Ribonuc_L-PSP"/>
    <property type="match status" value="1"/>
</dbReference>
<dbReference type="GO" id="GO:0019239">
    <property type="term" value="F:deaminase activity"/>
    <property type="evidence" value="ECO:0007669"/>
    <property type="project" value="TreeGrafter"/>
</dbReference>
<dbReference type="RefSeq" id="WP_215524625.1">
    <property type="nucleotide sequence ID" value="NZ_JACHWR010000003.1"/>
</dbReference>
<evidence type="ECO:0000256" key="1">
    <source>
        <dbReference type="ARBA" id="ARBA00010552"/>
    </source>
</evidence>
<protein>
    <submittedName>
        <fullName evidence="2">Enamine deaminase RidA (YjgF/YER057c/UK114 family)</fullName>
    </submittedName>
</protein>
<accession>A0A7W4VYH8</accession>
<dbReference type="PANTHER" id="PTHR11803:SF58">
    <property type="entry name" value="PROTEIN HMF1-RELATED"/>
    <property type="match status" value="1"/>
</dbReference>
<comment type="caution">
    <text evidence="2">The sequence shown here is derived from an EMBL/GenBank/DDBJ whole genome shotgun (WGS) entry which is preliminary data.</text>
</comment>
<dbReference type="EMBL" id="JACHWR010000003">
    <property type="protein sequence ID" value="MBB3044106.1"/>
    <property type="molecule type" value="Genomic_DNA"/>
</dbReference>
<proteinExistence type="inferred from homology"/>
<name>A0A7W4VYH8_9ACTN</name>
<dbReference type="InterPro" id="IPR035959">
    <property type="entry name" value="RutC-like_sf"/>
</dbReference>
<dbReference type="CDD" id="cd00448">
    <property type="entry name" value="YjgF_YER057c_UK114_family"/>
    <property type="match status" value="1"/>
</dbReference>
<dbReference type="Proteomes" id="UP000589626">
    <property type="component" value="Unassembled WGS sequence"/>
</dbReference>
<reference evidence="2 3" key="1">
    <citation type="submission" date="2020-08" db="EMBL/GenBank/DDBJ databases">
        <title>Sequencing the genomes of 1000 actinobacteria strains.</title>
        <authorList>
            <person name="Klenk H.-P."/>
        </authorList>
    </citation>
    <scope>NUCLEOTIDE SEQUENCE [LARGE SCALE GENOMIC DNA]</scope>
    <source>
        <strain evidence="2 3">DSM 105498</strain>
    </source>
</reference>
<dbReference type="PANTHER" id="PTHR11803">
    <property type="entry name" value="2-IMINOBUTANOATE/2-IMINOPROPANOATE DEAMINASE RIDA"/>
    <property type="match status" value="1"/>
</dbReference>
<comment type="similarity">
    <text evidence="1">Belongs to the RutC family.</text>
</comment>
<sequence length="140" mass="15413">MNTLNLVSQKKQRIRSEAVREPADRLWSNCYRIGDLVLVSGMTARADDGETVVGGEYEQARVIFTKIKNLVEAAGAVMDDVVKMTIYVTDISRNRAVWQAREEFFTGDFPACTLVEVSALAKPEILLEIEAIAVAGCSAD</sequence>
<dbReference type="SUPFAM" id="SSF55298">
    <property type="entry name" value="YjgF-like"/>
    <property type="match status" value="1"/>
</dbReference>